<dbReference type="SUPFAM" id="SSF51445">
    <property type="entry name" value="(Trans)glycosidases"/>
    <property type="match status" value="1"/>
</dbReference>
<keyword evidence="6" id="KW-1185">Reference proteome</keyword>
<dbReference type="InterPro" id="IPR011683">
    <property type="entry name" value="Glyco_hydro_53"/>
</dbReference>
<dbReference type="PANTHER" id="PTHR34983">
    <property type="entry name" value="ARABINOGALACTAN ENDO-BETA-1,4-GALACTANASE A"/>
    <property type="match status" value="1"/>
</dbReference>
<comment type="caution">
    <text evidence="5">The sequence shown here is derived from an EMBL/GenBank/DDBJ whole genome shotgun (WGS) entry which is preliminary data.</text>
</comment>
<evidence type="ECO:0000313" key="5">
    <source>
        <dbReference type="EMBL" id="PWL03569.1"/>
    </source>
</evidence>
<dbReference type="RefSeq" id="WP_109587302.1">
    <property type="nucleotide sequence ID" value="NZ_QGHD01000005.1"/>
</dbReference>
<proteinExistence type="inferred from homology"/>
<dbReference type="InterPro" id="IPR017853">
    <property type="entry name" value="GH"/>
</dbReference>
<sequence>MNSKKISELFCLFFCICMGIYLIACDSDSSTNPTPSNELKLSSSLYEMSSSSEMNSTEIQDSLSKISSSINYSSSSEYENISSSDLTFSSSNIILQSSSSVKQISSSSSELLKYSSSSKHEIPKSSKGEPPLDFSFYHGADISTVQEYERFNAKFYDTQKRETDIFTLLKSYGFNAIRIRTFVSPSEKYGYAYEGCDHSAESYGDKNHILKFAKKIKEAKMAFLLDLHYSDNWADPAKQIIPTRWRHVKNSEELKDSIYHYTYDLLSALKAQNTMPDMVQIGNETTPGILIHLPTSETNCWGENLQKAPDIISGDMSTNMGKSNAAKYFKAGIKAVKDVSQKTKTVLHIESIKNKNTVNWWMKEIFEIQKVNADVMGFSAYTAYGDGTPNQWMDLFKSLTQKYPNLEFIVAEYNGGDSKGHYNFDGTRNLTHELVKSIKGFIGAFFWEPTLSGEWGAPLFDWEGPNLYANPKAFEEYKLK</sequence>
<dbReference type="Proteomes" id="UP000245523">
    <property type="component" value="Unassembled WGS sequence"/>
</dbReference>
<dbReference type="PANTHER" id="PTHR34983:SF2">
    <property type="entry name" value="ENDO-BETA-1,4-GALACTANASE"/>
    <property type="match status" value="1"/>
</dbReference>
<dbReference type="Pfam" id="PF07745">
    <property type="entry name" value="Glyco_hydro_53"/>
    <property type="match status" value="1"/>
</dbReference>
<gene>
    <name evidence="5" type="ORF">B0H50_105113</name>
</gene>
<evidence type="ECO:0000256" key="4">
    <source>
        <dbReference type="RuleBase" id="RU361192"/>
    </source>
</evidence>
<comment type="similarity">
    <text evidence="1 4">Belongs to the glycosyl hydrolase 53 family.</text>
</comment>
<keyword evidence="3 4" id="KW-0326">Glycosidase</keyword>
<accession>A0ABX5LNW2</accession>
<comment type="catalytic activity">
    <reaction evidence="4">
        <text>The enzyme specifically hydrolyzes (1-&gt;4)-beta-D-galactosidic linkages in type I arabinogalactans.</text>
        <dbReference type="EC" id="3.2.1.89"/>
    </reaction>
</comment>
<keyword evidence="2 4" id="KW-0378">Hydrolase</keyword>
<dbReference type="Gene3D" id="3.20.20.80">
    <property type="entry name" value="Glycosidases"/>
    <property type="match status" value="1"/>
</dbReference>
<evidence type="ECO:0000256" key="1">
    <source>
        <dbReference type="ARBA" id="ARBA00010687"/>
    </source>
</evidence>
<name>A0ABX5LNW2_9BACT</name>
<evidence type="ECO:0000313" key="6">
    <source>
        <dbReference type="Proteomes" id="UP000245523"/>
    </source>
</evidence>
<dbReference type="EC" id="3.2.1.89" evidence="4"/>
<organism evidence="5 6">
    <name type="scientific">Hallerella porci</name>
    <dbReference type="NCBI Taxonomy" id="1945871"/>
    <lineage>
        <taxon>Bacteria</taxon>
        <taxon>Pseudomonadati</taxon>
        <taxon>Fibrobacterota</taxon>
        <taxon>Fibrobacteria</taxon>
        <taxon>Fibrobacterales</taxon>
        <taxon>Fibrobacteraceae</taxon>
        <taxon>Hallerella</taxon>
    </lineage>
</organism>
<evidence type="ECO:0000256" key="3">
    <source>
        <dbReference type="ARBA" id="ARBA00023295"/>
    </source>
</evidence>
<dbReference type="EMBL" id="QGHD01000005">
    <property type="protein sequence ID" value="PWL03569.1"/>
    <property type="molecule type" value="Genomic_DNA"/>
</dbReference>
<evidence type="ECO:0000256" key="2">
    <source>
        <dbReference type="ARBA" id="ARBA00022801"/>
    </source>
</evidence>
<protein>
    <recommendedName>
        <fullName evidence="4">Arabinogalactan endo-beta-1,4-galactanase</fullName>
        <ecNumber evidence="4">3.2.1.89</ecNumber>
    </recommendedName>
</protein>
<reference evidence="5 6" key="1">
    <citation type="submission" date="2018-05" db="EMBL/GenBank/DDBJ databases">
        <title>Animal gut microbial communities from fecal samples from Wisconsin, USA.</title>
        <authorList>
            <person name="Neumann A."/>
        </authorList>
    </citation>
    <scope>NUCLEOTIDE SEQUENCE [LARGE SCALE GENOMIC DNA]</scope>
    <source>
        <strain evidence="5 6">UWS4</strain>
    </source>
</reference>